<dbReference type="Gene3D" id="2.130.10.130">
    <property type="entry name" value="Integrin alpha, N-terminal"/>
    <property type="match status" value="1"/>
</dbReference>
<dbReference type="Pfam" id="PF13517">
    <property type="entry name" value="FG-GAP_3"/>
    <property type="match status" value="2"/>
</dbReference>
<feature type="non-terminal residue" evidence="2">
    <location>
        <position position="1"/>
    </location>
</feature>
<accession>A9VDV5</accession>
<reference evidence="2 3" key="1">
    <citation type="journal article" date="2008" name="Nature">
        <title>The genome of the choanoflagellate Monosiga brevicollis and the origin of metazoans.</title>
        <authorList>
            <consortium name="JGI Sequencing"/>
            <person name="King N."/>
            <person name="Westbrook M.J."/>
            <person name="Young S.L."/>
            <person name="Kuo A."/>
            <person name="Abedin M."/>
            <person name="Chapman J."/>
            <person name="Fairclough S."/>
            <person name="Hellsten U."/>
            <person name="Isogai Y."/>
            <person name="Letunic I."/>
            <person name="Marr M."/>
            <person name="Pincus D."/>
            <person name="Putnam N."/>
            <person name="Rokas A."/>
            <person name="Wright K.J."/>
            <person name="Zuzow R."/>
            <person name="Dirks W."/>
            <person name="Good M."/>
            <person name="Goodstein D."/>
            <person name="Lemons D."/>
            <person name="Li W."/>
            <person name="Lyons J.B."/>
            <person name="Morris A."/>
            <person name="Nichols S."/>
            <person name="Richter D.J."/>
            <person name="Salamov A."/>
            <person name="Bork P."/>
            <person name="Lim W.A."/>
            <person name="Manning G."/>
            <person name="Miller W.T."/>
            <person name="McGinnis W."/>
            <person name="Shapiro H."/>
            <person name="Tjian R."/>
            <person name="Grigoriev I.V."/>
            <person name="Rokhsar D."/>
        </authorList>
    </citation>
    <scope>NUCLEOTIDE SEQUENCE [LARGE SCALE GENOMIC DNA]</scope>
    <source>
        <strain evidence="3">MX1 / ATCC 50154</strain>
    </source>
</reference>
<sequence length="221" mass="23396">GDRPLNAPATGFSTVRPLPTSVKSARAVWAADLDADGYPDVLSATSNGDGVGWFQNLRNGSFARQRPLDPLASVAGPRSIRVADLDRDGHPDCLAAGVLNHEVAWFRNLDGLGNFSSQQTLTTALQAPHAALPADLNNDGLPDLVVAGSRSDAVAWFRNTGALEATNPNSTWSVDPLLLTNSVDEVLSITAADFDGDGRLDLASASPYDATVAWYRNADWL</sequence>
<proteinExistence type="predicted"/>
<dbReference type="InParanoid" id="A9VDV5"/>
<dbReference type="PANTHER" id="PTHR44103">
    <property type="entry name" value="PROPROTEIN CONVERTASE P"/>
    <property type="match status" value="1"/>
</dbReference>
<keyword evidence="3" id="KW-1185">Reference proteome</keyword>
<dbReference type="RefSeq" id="XP_001750898.1">
    <property type="nucleotide sequence ID" value="XM_001750846.1"/>
</dbReference>
<evidence type="ECO:0000313" key="2">
    <source>
        <dbReference type="EMBL" id="EDQ84268.1"/>
    </source>
</evidence>
<dbReference type="SUPFAM" id="SSF69318">
    <property type="entry name" value="Integrin alpha N-terminal domain"/>
    <property type="match status" value="1"/>
</dbReference>
<evidence type="ECO:0008006" key="4">
    <source>
        <dbReference type="Google" id="ProtNLM"/>
    </source>
</evidence>
<dbReference type="GeneID" id="5896169"/>
<dbReference type="AlphaFoldDB" id="A9VDV5"/>
<dbReference type="PANTHER" id="PTHR44103:SF1">
    <property type="entry name" value="PROPROTEIN CONVERTASE P"/>
    <property type="match status" value="1"/>
</dbReference>
<protein>
    <recommendedName>
        <fullName evidence="4">VCBS repeat-containing protein</fullName>
    </recommendedName>
</protein>
<dbReference type="Proteomes" id="UP000001357">
    <property type="component" value="Unassembled WGS sequence"/>
</dbReference>
<dbReference type="InterPro" id="IPR013517">
    <property type="entry name" value="FG-GAP"/>
</dbReference>
<dbReference type="InterPro" id="IPR028994">
    <property type="entry name" value="Integrin_alpha_N"/>
</dbReference>
<keyword evidence="1" id="KW-0732">Signal</keyword>
<evidence type="ECO:0000313" key="3">
    <source>
        <dbReference type="Proteomes" id="UP000001357"/>
    </source>
</evidence>
<name>A9VDV5_MONBE</name>
<dbReference type="KEGG" id="mbr:MONBRDRAFT_12961"/>
<dbReference type="EMBL" id="CH991591">
    <property type="protein sequence ID" value="EDQ84268.1"/>
    <property type="molecule type" value="Genomic_DNA"/>
</dbReference>
<evidence type="ECO:0000256" key="1">
    <source>
        <dbReference type="ARBA" id="ARBA00022729"/>
    </source>
</evidence>
<organism evidence="2 3">
    <name type="scientific">Monosiga brevicollis</name>
    <name type="common">Choanoflagellate</name>
    <dbReference type="NCBI Taxonomy" id="81824"/>
    <lineage>
        <taxon>Eukaryota</taxon>
        <taxon>Choanoflagellata</taxon>
        <taxon>Craspedida</taxon>
        <taxon>Salpingoecidae</taxon>
        <taxon>Monosiga</taxon>
    </lineage>
</organism>
<gene>
    <name evidence="2" type="ORF">MONBRDRAFT_12961</name>
</gene>